<accession>A0A5N5CTB2</accession>
<proteinExistence type="predicted"/>
<evidence type="ECO:0000313" key="1">
    <source>
        <dbReference type="EMBL" id="KAB2568591.1"/>
    </source>
</evidence>
<dbReference type="Gene3D" id="2.60.120.330">
    <property type="entry name" value="B-lactam Antibiotic, Isopenicillin N Synthase, Chain"/>
    <property type="match status" value="1"/>
</dbReference>
<dbReference type="InterPro" id="IPR027443">
    <property type="entry name" value="IPNS-like_sf"/>
</dbReference>
<dbReference type="SUPFAM" id="SSF51197">
    <property type="entry name" value="Clavaminate synthase-like"/>
    <property type="match status" value="1"/>
</dbReference>
<organism evidence="1 2">
    <name type="scientific">Lasiodiplodia theobromae</name>
    <dbReference type="NCBI Taxonomy" id="45133"/>
    <lineage>
        <taxon>Eukaryota</taxon>
        <taxon>Fungi</taxon>
        <taxon>Dikarya</taxon>
        <taxon>Ascomycota</taxon>
        <taxon>Pezizomycotina</taxon>
        <taxon>Dothideomycetes</taxon>
        <taxon>Dothideomycetes incertae sedis</taxon>
        <taxon>Botryosphaeriales</taxon>
        <taxon>Botryosphaeriaceae</taxon>
        <taxon>Lasiodiplodia</taxon>
    </lineage>
</organism>
<sequence length="386" mass="43262">GTLPPAFATLVRDRGCVILRNVVPTAQATAWETSLKSYTTRHRSVGGFPVDNPQNWSLWWTPAQVQIRSHPRVLAAMRCVSQLWHVDDPTLPIDMDAQVVYPDRFRIRYPSKGAEYTLPAHLDSGGIERWECAANRENFAKIFQGEWEGWDGWRADARLEARSDLYGVNAACSCWRCMQGWLSLSETGTGEGTLRLLPSLKASVAYIMLRPLFDDEGGWSDGEATFPGSEPGNTQFFPSKEWHAALQMEKSIVGIPPVRPGDYVFWHCDLVHEVDRFHPGTRDSSVVYNACNPLTPYNLQSLLRVREAFKKAAVPPDFALYEIVKEHEGQHEDHGARRDNILSSEGLQAMGLEPYDVDAPGLTEGQRKMRKMANEALGFGTAAEDD</sequence>
<dbReference type="Pfam" id="PF07350">
    <property type="entry name" value="Gig2-like"/>
    <property type="match status" value="1"/>
</dbReference>
<dbReference type="AlphaFoldDB" id="A0A5N5CTB2"/>
<name>A0A5N5CTB2_9PEZI</name>
<dbReference type="PANTHER" id="PTHR30613">
    <property type="entry name" value="UNCHARACTERIZED PROTEIN YBIU-RELATED"/>
    <property type="match status" value="1"/>
</dbReference>
<dbReference type="EMBL" id="VCHE01000344">
    <property type="protein sequence ID" value="KAB2568591.1"/>
    <property type="molecule type" value="Genomic_DNA"/>
</dbReference>
<dbReference type="InterPro" id="IPR010856">
    <property type="entry name" value="Gig2-like"/>
</dbReference>
<protein>
    <submittedName>
        <fullName evidence="1">Protein YbiU</fullName>
    </submittedName>
</protein>
<gene>
    <name evidence="1" type="primary">ybiU_1</name>
    <name evidence="1" type="ORF">DBV05_g12730</name>
</gene>
<dbReference type="PANTHER" id="PTHR30613:SF1">
    <property type="entry name" value="DUF1479 DOMAIN PROTEIN (AFU_ORTHOLOGUE AFUA_5G09280)"/>
    <property type="match status" value="1"/>
</dbReference>
<keyword evidence="2" id="KW-1185">Reference proteome</keyword>
<dbReference type="Proteomes" id="UP000325902">
    <property type="component" value="Unassembled WGS sequence"/>
</dbReference>
<reference evidence="1 2" key="1">
    <citation type="journal article" date="2019" name="Sci. Rep.">
        <title>A multi-omics analysis of the grapevine pathogen Lasiodiplodia theobromae reveals that temperature affects the expression of virulence- and pathogenicity-related genes.</title>
        <authorList>
            <person name="Felix C."/>
            <person name="Meneses R."/>
            <person name="Goncalves M.F.M."/>
            <person name="Tilleman L."/>
            <person name="Duarte A.S."/>
            <person name="Jorrin-Novo J.V."/>
            <person name="Van de Peer Y."/>
            <person name="Deforce D."/>
            <person name="Van Nieuwerburgh F."/>
            <person name="Esteves A.C."/>
            <person name="Alves A."/>
        </authorList>
    </citation>
    <scope>NUCLEOTIDE SEQUENCE [LARGE SCALE GENOMIC DNA]</scope>
    <source>
        <strain evidence="1 2">LA-SOL3</strain>
    </source>
</reference>
<comment type="caution">
    <text evidence="1">The sequence shown here is derived from an EMBL/GenBank/DDBJ whole genome shotgun (WGS) entry which is preliminary data.</text>
</comment>
<dbReference type="OrthoDB" id="8249012at2759"/>
<evidence type="ECO:0000313" key="2">
    <source>
        <dbReference type="Proteomes" id="UP000325902"/>
    </source>
</evidence>
<feature type="non-terminal residue" evidence="1">
    <location>
        <position position="1"/>
    </location>
</feature>